<dbReference type="GO" id="GO:0009435">
    <property type="term" value="P:NAD+ biosynthetic process"/>
    <property type="evidence" value="ECO:0007669"/>
    <property type="project" value="UniProtKB-UniPathway"/>
</dbReference>
<evidence type="ECO:0000256" key="8">
    <source>
        <dbReference type="ARBA" id="ARBA00022840"/>
    </source>
</evidence>
<evidence type="ECO:0000259" key="11">
    <source>
        <dbReference type="Pfam" id="PF01467"/>
    </source>
</evidence>
<gene>
    <name evidence="12" type="primary">nadD</name>
    <name evidence="12" type="ordered locus">P9303_04901</name>
</gene>
<protein>
    <recommendedName>
        <fullName evidence="3">nicotinate-nucleotide adenylyltransferase</fullName>
        <ecNumber evidence="3">2.7.7.18</ecNumber>
    </recommendedName>
</protein>
<dbReference type="GO" id="GO:0005524">
    <property type="term" value="F:ATP binding"/>
    <property type="evidence" value="ECO:0007669"/>
    <property type="project" value="UniProtKB-KW"/>
</dbReference>
<dbReference type="BioCyc" id="PMAR59922:G1G80-452-MONOMER"/>
<dbReference type="HOGENOM" id="CLU_069765_3_2_3"/>
<evidence type="ECO:0000256" key="1">
    <source>
        <dbReference type="ARBA" id="ARBA00002324"/>
    </source>
</evidence>
<feature type="domain" description="Cytidyltransferase-like" evidence="11">
    <location>
        <begin position="10"/>
        <end position="166"/>
    </location>
</feature>
<dbReference type="PANTHER" id="PTHR39321">
    <property type="entry name" value="NICOTINATE-NUCLEOTIDE ADENYLYLTRANSFERASE-RELATED"/>
    <property type="match status" value="1"/>
</dbReference>
<dbReference type="GO" id="GO:0004515">
    <property type="term" value="F:nicotinate-nucleotide adenylyltransferase activity"/>
    <property type="evidence" value="ECO:0007669"/>
    <property type="project" value="UniProtKB-EC"/>
</dbReference>
<dbReference type="AlphaFoldDB" id="A2C6Y2"/>
<evidence type="ECO:0000256" key="4">
    <source>
        <dbReference type="ARBA" id="ARBA00022642"/>
    </source>
</evidence>
<comment type="function">
    <text evidence="1">Catalyzes the reversible adenylation of nicotinate mononucleotide (NaMN) to nicotinic acid adenine dinucleotide (NaAD).</text>
</comment>
<accession>A2C6Y2</accession>
<dbReference type="KEGG" id="pmf:P9303_04901"/>
<dbReference type="InterPro" id="IPR004821">
    <property type="entry name" value="Cyt_trans-like"/>
</dbReference>
<dbReference type="SUPFAM" id="SSF52374">
    <property type="entry name" value="Nucleotidylyl transferase"/>
    <property type="match status" value="1"/>
</dbReference>
<keyword evidence="8" id="KW-0067">ATP-binding</keyword>
<keyword evidence="7" id="KW-0547">Nucleotide-binding</keyword>
<evidence type="ECO:0000256" key="6">
    <source>
        <dbReference type="ARBA" id="ARBA00022695"/>
    </source>
</evidence>
<evidence type="ECO:0000256" key="7">
    <source>
        <dbReference type="ARBA" id="ARBA00022741"/>
    </source>
</evidence>
<dbReference type="InterPro" id="IPR014729">
    <property type="entry name" value="Rossmann-like_a/b/a_fold"/>
</dbReference>
<comment type="pathway">
    <text evidence="2">Cofactor biosynthesis; NAD(+) biosynthesis; deamido-NAD(+) from nicotinate D-ribonucleotide: step 1/1.</text>
</comment>
<dbReference type="Gene3D" id="3.40.50.620">
    <property type="entry name" value="HUPs"/>
    <property type="match status" value="1"/>
</dbReference>
<keyword evidence="9" id="KW-0520">NAD</keyword>
<keyword evidence="4" id="KW-0662">Pyridine nucleotide biosynthesis</keyword>
<evidence type="ECO:0000256" key="2">
    <source>
        <dbReference type="ARBA" id="ARBA00005019"/>
    </source>
</evidence>
<evidence type="ECO:0000313" key="12">
    <source>
        <dbReference type="EMBL" id="ABM77242.1"/>
    </source>
</evidence>
<dbReference type="InterPro" id="IPR005248">
    <property type="entry name" value="NadD/NMNAT"/>
</dbReference>
<sequence>MSKHQGTIALFGTSADPPTCGHQALLEGLLAMFPKVATWASDNPMKRHCAPLENRKALLATLVKAIANPQLELVQELSSPWAITTLKLANTRWPSNELVFVVGSDLAGQIPHWKDARAVLQLARLAIAPRQGWPLQLQQLEALECLGGRIELLPMQIPATSSSEVRSQPKPAQIPAALWPLVLEHNLYGLATSP</sequence>
<dbReference type="PANTHER" id="PTHR39321:SF3">
    <property type="entry name" value="PHOSPHOPANTETHEINE ADENYLYLTRANSFERASE"/>
    <property type="match status" value="1"/>
</dbReference>
<keyword evidence="5 12" id="KW-0808">Transferase</keyword>
<dbReference type="EMBL" id="CP000554">
    <property type="protein sequence ID" value="ABM77242.1"/>
    <property type="molecule type" value="Genomic_DNA"/>
</dbReference>
<proteinExistence type="predicted"/>
<keyword evidence="6 12" id="KW-0548">Nucleotidyltransferase</keyword>
<dbReference type="STRING" id="59922.P9303_04901"/>
<dbReference type="Pfam" id="PF01467">
    <property type="entry name" value="CTP_transf_like"/>
    <property type="match status" value="1"/>
</dbReference>
<dbReference type="EC" id="2.7.7.18" evidence="3"/>
<organism evidence="12 13">
    <name type="scientific">Prochlorococcus marinus (strain MIT 9303)</name>
    <dbReference type="NCBI Taxonomy" id="59922"/>
    <lineage>
        <taxon>Bacteria</taxon>
        <taxon>Bacillati</taxon>
        <taxon>Cyanobacteriota</taxon>
        <taxon>Cyanophyceae</taxon>
        <taxon>Synechococcales</taxon>
        <taxon>Prochlorococcaceae</taxon>
        <taxon>Prochlorococcus</taxon>
    </lineage>
</organism>
<dbReference type="UniPathway" id="UPA00253">
    <property type="reaction ID" value="UER00332"/>
</dbReference>
<dbReference type="RefSeq" id="WP_011825165.1">
    <property type="nucleotide sequence ID" value="NC_008820.1"/>
</dbReference>
<dbReference type="Proteomes" id="UP000002274">
    <property type="component" value="Chromosome"/>
</dbReference>
<name>A2C6Y2_PROM3</name>
<evidence type="ECO:0000313" key="13">
    <source>
        <dbReference type="Proteomes" id="UP000002274"/>
    </source>
</evidence>
<evidence type="ECO:0000256" key="5">
    <source>
        <dbReference type="ARBA" id="ARBA00022679"/>
    </source>
</evidence>
<reference evidence="12 13" key="1">
    <citation type="journal article" date="2007" name="PLoS Genet.">
        <title>Patterns and implications of gene gain and loss in the evolution of Prochlorococcus.</title>
        <authorList>
            <person name="Kettler G.C."/>
            <person name="Martiny A.C."/>
            <person name="Huang K."/>
            <person name="Zucker J."/>
            <person name="Coleman M.L."/>
            <person name="Rodrigue S."/>
            <person name="Chen F."/>
            <person name="Lapidus A."/>
            <person name="Ferriera S."/>
            <person name="Johnson J."/>
            <person name="Steglich C."/>
            <person name="Church G.M."/>
            <person name="Richardson P."/>
            <person name="Chisholm S.W."/>
        </authorList>
    </citation>
    <scope>NUCLEOTIDE SEQUENCE [LARGE SCALE GENOMIC DNA]</scope>
    <source>
        <strain evidence="12 13">MIT 9303</strain>
    </source>
</reference>
<comment type="catalytic activity">
    <reaction evidence="10">
        <text>nicotinate beta-D-ribonucleotide + ATP + H(+) = deamido-NAD(+) + diphosphate</text>
        <dbReference type="Rhea" id="RHEA:22860"/>
        <dbReference type="ChEBI" id="CHEBI:15378"/>
        <dbReference type="ChEBI" id="CHEBI:30616"/>
        <dbReference type="ChEBI" id="CHEBI:33019"/>
        <dbReference type="ChEBI" id="CHEBI:57502"/>
        <dbReference type="ChEBI" id="CHEBI:58437"/>
        <dbReference type="EC" id="2.7.7.18"/>
    </reaction>
</comment>
<dbReference type="CDD" id="cd02165">
    <property type="entry name" value="NMNAT"/>
    <property type="match status" value="1"/>
</dbReference>
<evidence type="ECO:0000256" key="9">
    <source>
        <dbReference type="ARBA" id="ARBA00023027"/>
    </source>
</evidence>
<dbReference type="NCBIfam" id="NF000842">
    <property type="entry name" value="PRK00071.2-1"/>
    <property type="match status" value="1"/>
</dbReference>
<evidence type="ECO:0000256" key="3">
    <source>
        <dbReference type="ARBA" id="ARBA00012389"/>
    </source>
</evidence>
<evidence type="ECO:0000256" key="10">
    <source>
        <dbReference type="ARBA" id="ARBA00048721"/>
    </source>
</evidence>